<dbReference type="OrthoDB" id="7849298at2759"/>
<sequence length="238" mass="27847">MDPLRRNPLLEITKCEMCFNLVYHFPTGLCARCFTVWAGKKPMDRLRLTVDQSKALLVSFVRRSVAQDMSQMDPTFQRVIAEVRLQRQQKMELFQKIRQQFQLSVLTGPFFDKNPKYEVNEDYWNVPDIVDEDTICFKGTFQEKKQIEAENRKKNGAAKQTKIKRITCEDKSEGIAKKAVDLETEKKEQMMRPLQSYNLRVIDPPKVHRIPKVTPLLMQTVVIKNRKYVAVCETADNE</sequence>
<dbReference type="HOGENOM" id="CLU_1166928_0_0_1"/>
<organism evidence="1 2">
    <name type="scientific">Drosophila simulans</name>
    <name type="common">Fruit fly</name>
    <dbReference type="NCBI Taxonomy" id="7240"/>
    <lineage>
        <taxon>Eukaryota</taxon>
        <taxon>Metazoa</taxon>
        <taxon>Ecdysozoa</taxon>
        <taxon>Arthropoda</taxon>
        <taxon>Hexapoda</taxon>
        <taxon>Insecta</taxon>
        <taxon>Pterygota</taxon>
        <taxon>Neoptera</taxon>
        <taxon>Endopterygota</taxon>
        <taxon>Diptera</taxon>
        <taxon>Brachycera</taxon>
        <taxon>Muscomorpha</taxon>
        <taxon>Ephydroidea</taxon>
        <taxon>Drosophilidae</taxon>
        <taxon>Drosophila</taxon>
        <taxon>Sophophora</taxon>
    </lineage>
</organism>
<evidence type="ECO:0000313" key="2">
    <source>
        <dbReference type="Proteomes" id="UP000000304"/>
    </source>
</evidence>
<dbReference type="Proteomes" id="UP000000304">
    <property type="component" value="Chromosome 3R"/>
</dbReference>
<evidence type="ECO:0000313" key="1">
    <source>
        <dbReference type="EMBL" id="EDX13550.1"/>
    </source>
</evidence>
<dbReference type="AlphaFoldDB" id="B4QVX0"/>
<name>B4QVX0_DROSI</name>
<gene>
    <name evidence="1" type="primary">Dsim\GD20750</name>
    <name evidence="1" type="ORF">Dsim_GD20750</name>
</gene>
<dbReference type="PhylomeDB" id="B4QVX0"/>
<proteinExistence type="predicted"/>
<accession>B4QVX0</accession>
<dbReference type="STRING" id="7240.B4QVX0"/>
<protein>
    <submittedName>
        <fullName evidence="1">GD20750</fullName>
    </submittedName>
</protein>
<reference evidence="1 2" key="1">
    <citation type="journal article" date="2007" name="Nature">
        <title>Evolution of genes and genomes on the Drosophila phylogeny.</title>
        <authorList>
            <consortium name="Drosophila 12 Genomes Consortium"/>
            <person name="Clark A.G."/>
            <person name="Eisen M.B."/>
            <person name="Smith D.R."/>
            <person name="Bergman C.M."/>
            <person name="Oliver B."/>
            <person name="Markow T.A."/>
            <person name="Kaufman T.C."/>
            <person name="Kellis M."/>
            <person name="Gelbart W."/>
            <person name="Iyer V.N."/>
            <person name="Pollard D.A."/>
            <person name="Sackton T.B."/>
            <person name="Larracuente A.M."/>
            <person name="Singh N.D."/>
            <person name="Abad J.P."/>
            <person name="Abt D.N."/>
            <person name="Adryan B."/>
            <person name="Aguade M."/>
            <person name="Akashi H."/>
            <person name="Anderson W.W."/>
            <person name="Aquadro C.F."/>
            <person name="Ardell D.H."/>
            <person name="Arguello R."/>
            <person name="Artieri C.G."/>
            <person name="Barbash D.A."/>
            <person name="Barker D."/>
            <person name="Barsanti P."/>
            <person name="Batterham P."/>
            <person name="Batzoglou S."/>
            <person name="Begun D."/>
            <person name="Bhutkar A."/>
            <person name="Blanco E."/>
            <person name="Bosak S.A."/>
            <person name="Bradley R.K."/>
            <person name="Brand A.D."/>
            <person name="Brent M.R."/>
            <person name="Brooks A.N."/>
            <person name="Brown R.H."/>
            <person name="Butlin R.K."/>
            <person name="Caggese C."/>
            <person name="Calvi B.R."/>
            <person name="Bernardo de Carvalho A."/>
            <person name="Caspi A."/>
            <person name="Castrezana S."/>
            <person name="Celniker S.E."/>
            <person name="Chang J.L."/>
            <person name="Chapple C."/>
            <person name="Chatterji S."/>
            <person name="Chinwalla A."/>
            <person name="Civetta A."/>
            <person name="Clifton S.W."/>
            <person name="Comeron J.M."/>
            <person name="Costello J.C."/>
            <person name="Coyne J.A."/>
            <person name="Daub J."/>
            <person name="David R.G."/>
            <person name="Delcher A.L."/>
            <person name="Delehaunty K."/>
            <person name="Do C.B."/>
            <person name="Ebling H."/>
            <person name="Edwards K."/>
            <person name="Eickbush T."/>
            <person name="Evans J.D."/>
            <person name="Filipski A."/>
            <person name="Findeiss S."/>
            <person name="Freyhult E."/>
            <person name="Fulton L."/>
            <person name="Fulton R."/>
            <person name="Garcia A.C."/>
            <person name="Gardiner A."/>
            <person name="Garfield D.A."/>
            <person name="Garvin B.E."/>
            <person name="Gibson G."/>
            <person name="Gilbert D."/>
            <person name="Gnerre S."/>
            <person name="Godfrey J."/>
            <person name="Good R."/>
            <person name="Gotea V."/>
            <person name="Gravely B."/>
            <person name="Greenberg A.J."/>
            <person name="Griffiths-Jones S."/>
            <person name="Gross S."/>
            <person name="Guigo R."/>
            <person name="Gustafson E.A."/>
            <person name="Haerty W."/>
            <person name="Hahn M.W."/>
            <person name="Halligan D.L."/>
            <person name="Halpern A.L."/>
            <person name="Halter G.M."/>
            <person name="Han M.V."/>
            <person name="Heger A."/>
            <person name="Hillier L."/>
            <person name="Hinrichs A.S."/>
            <person name="Holmes I."/>
            <person name="Hoskins R.A."/>
            <person name="Hubisz M.J."/>
            <person name="Hultmark D."/>
            <person name="Huntley M.A."/>
            <person name="Jaffe D.B."/>
            <person name="Jagadeeshan S."/>
            <person name="Jeck W.R."/>
            <person name="Johnson J."/>
            <person name="Jones C.D."/>
            <person name="Jordan W.C."/>
            <person name="Karpen G.H."/>
            <person name="Kataoka E."/>
            <person name="Keightley P.D."/>
            <person name="Kheradpour P."/>
            <person name="Kirkness E.F."/>
            <person name="Koerich L.B."/>
            <person name="Kristiansen K."/>
            <person name="Kudrna D."/>
            <person name="Kulathinal R.J."/>
            <person name="Kumar S."/>
            <person name="Kwok R."/>
            <person name="Lander E."/>
            <person name="Langley C.H."/>
            <person name="Lapoint R."/>
            <person name="Lazzaro B.P."/>
            <person name="Lee S.J."/>
            <person name="Levesque L."/>
            <person name="Li R."/>
            <person name="Lin C.F."/>
            <person name="Lin M.F."/>
            <person name="Lindblad-Toh K."/>
            <person name="Llopart A."/>
            <person name="Long M."/>
            <person name="Low L."/>
            <person name="Lozovsky E."/>
            <person name="Lu J."/>
            <person name="Luo M."/>
            <person name="Machado C.A."/>
            <person name="Makalowski W."/>
            <person name="Marzo M."/>
            <person name="Matsuda M."/>
            <person name="Matzkin L."/>
            <person name="McAllister B."/>
            <person name="McBride C.S."/>
            <person name="McKernan B."/>
            <person name="McKernan K."/>
            <person name="Mendez-Lago M."/>
            <person name="Minx P."/>
            <person name="Mollenhauer M.U."/>
            <person name="Montooth K."/>
            <person name="Mount S.M."/>
            <person name="Mu X."/>
            <person name="Myers E."/>
            <person name="Negre B."/>
            <person name="Newfeld S."/>
            <person name="Nielsen R."/>
            <person name="Noor M.A."/>
            <person name="O'Grady P."/>
            <person name="Pachter L."/>
            <person name="Papaceit M."/>
            <person name="Parisi M.J."/>
            <person name="Parisi M."/>
            <person name="Parts L."/>
            <person name="Pedersen J.S."/>
            <person name="Pesole G."/>
            <person name="Phillippy A.M."/>
            <person name="Ponting C.P."/>
            <person name="Pop M."/>
            <person name="Porcelli D."/>
            <person name="Powell J.R."/>
            <person name="Prohaska S."/>
            <person name="Pruitt K."/>
            <person name="Puig M."/>
            <person name="Quesneville H."/>
            <person name="Ram K.R."/>
            <person name="Rand D."/>
            <person name="Rasmussen M.D."/>
            <person name="Reed L.K."/>
            <person name="Reenan R."/>
            <person name="Reily A."/>
            <person name="Remington K.A."/>
            <person name="Rieger T.T."/>
            <person name="Ritchie M.G."/>
            <person name="Robin C."/>
            <person name="Rogers Y.H."/>
            <person name="Rohde C."/>
            <person name="Rozas J."/>
            <person name="Rubenfield M.J."/>
            <person name="Ruiz A."/>
            <person name="Russo S."/>
            <person name="Salzberg S.L."/>
            <person name="Sanchez-Gracia A."/>
            <person name="Saranga D.J."/>
            <person name="Sato H."/>
            <person name="Schaeffer S.W."/>
            <person name="Schatz M.C."/>
            <person name="Schlenke T."/>
            <person name="Schwartz R."/>
            <person name="Segarra C."/>
            <person name="Singh R.S."/>
            <person name="Sirot L."/>
            <person name="Sirota M."/>
            <person name="Sisneros N.B."/>
            <person name="Smith C.D."/>
            <person name="Smith T.F."/>
            <person name="Spieth J."/>
            <person name="Stage D.E."/>
            <person name="Stark A."/>
            <person name="Stephan W."/>
            <person name="Strausberg R.L."/>
            <person name="Strempel S."/>
            <person name="Sturgill D."/>
            <person name="Sutton G."/>
            <person name="Sutton G.G."/>
            <person name="Tao W."/>
            <person name="Teichmann S."/>
            <person name="Tobari Y.N."/>
            <person name="Tomimura Y."/>
            <person name="Tsolas J.M."/>
            <person name="Valente V.L."/>
            <person name="Venter E."/>
            <person name="Venter J.C."/>
            <person name="Vicario S."/>
            <person name="Vieira F.G."/>
            <person name="Vilella A.J."/>
            <person name="Villasante A."/>
            <person name="Walenz B."/>
            <person name="Wang J."/>
            <person name="Wasserman M."/>
            <person name="Watts T."/>
            <person name="Wilson D."/>
            <person name="Wilson R.K."/>
            <person name="Wing R.A."/>
            <person name="Wolfner M.F."/>
            <person name="Wong A."/>
            <person name="Wong G.K."/>
            <person name="Wu C.I."/>
            <person name="Wu G."/>
            <person name="Yamamoto D."/>
            <person name="Yang H.P."/>
            <person name="Yang S.P."/>
            <person name="Yorke J.A."/>
            <person name="Yoshida K."/>
            <person name="Zdobnov E."/>
            <person name="Zhang P."/>
            <person name="Zhang Y."/>
            <person name="Zimin A.V."/>
            <person name="Baldwin J."/>
            <person name="Abdouelleil A."/>
            <person name="Abdulkadir J."/>
            <person name="Abebe A."/>
            <person name="Abera B."/>
            <person name="Abreu J."/>
            <person name="Acer S.C."/>
            <person name="Aftuck L."/>
            <person name="Alexander A."/>
            <person name="An P."/>
            <person name="Anderson E."/>
            <person name="Anderson S."/>
            <person name="Arachi H."/>
            <person name="Azer M."/>
            <person name="Bachantsang P."/>
            <person name="Barry A."/>
            <person name="Bayul T."/>
            <person name="Berlin A."/>
            <person name="Bessette D."/>
            <person name="Bloom T."/>
            <person name="Blye J."/>
            <person name="Boguslavskiy L."/>
            <person name="Bonnet C."/>
            <person name="Boukhgalter B."/>
            <person name="Bourzgui I."/>
            <person name="Brown A."/>
            <person name="Cahill P."/>
            <person name="Channer S."/>
            <person name="Cheshatsang Y."/>
            <person name="Chuda L."/>
            <person name="Citroen M."/>
            <person name="Collymore A."/>
            <person name="Cooke P."/>
            <person name="Costello M."/>
            <person name="D'Aco K."/>
            <person name="Daza R."/>
            <person name="De Haan G."/>
            <person name="DeGray S."/>
            <person name="DeMaso C."/>
            <person name="Dhargay N."/>
            <person name="Dooley K."/>
            <person name="Dooley E."/>
            <person name="Doricent M."/>
            <person name="Dorje P."/>
            <person name="Dorjee K."/>
            <person name="Dupes A."/>
            <person name="Elong R."/>
            <person name="Falk J."/>
            <person name="Farina A."/>
            <person name="Faro S."/>
            <person name="Ferguson D."/>
            <person name="Fisher S."/>
            <person name="Foley C.D."/>
            <person name="Franke A."/>
            <person name="Friedrich D."/>
            <person name="Gadbois L."/>
            <person name="Gearin G."/>
            <person name="Gearin C.R."/>
            <person name="Giannoukos G."/>
            <person name="Goode T."/>
            <person name="Graham J."/>
            <person name="Grandbois E."/>
            <person name="Grewal S."/>
            <person name="Gyaltsen K."/>
            <person name="Hafez N."/>
            <person name="Hagos B."/>
            <person name="Hall J."/>
            <person name="Henson C."/>
            <person name="Hollinger A."/>
            <person name="Honan T."/>
            <person name="Huard M.D."/>
            <person name="Hughes L."/>
            <person name="Hurhula B."/>
            <person name="Husby M.E."/>
            <person name="Kamat A."/>
            <person name="Kanga B."/>
            <person name="Kashin S."/>
            <person name="Khazanovich D."/>
            <person name="Kisner P."/>
            <person name="Lance K."/>
            <person name="Lara M."/>
            <person name="Lee W."/>
            <person name="Lennon N."/>
            <person name="Letendre F."/>
            <person name="LeVine R."/>
            <person name="Lipovsky A."/>
            <person name="Liu X."/>
            <person name="Liu J."/>
            <person name="Liu S."/>
            <person name="Lokyitsang T."/>
            <person name="Lokyitsang Y."/>
            <person name="Lubonja R."/>
            <person name="Lui A."/>
            <person name="MacDonald P."/>
            <person name="Magnisalis V."/>
            <person name="Maru K."/>
            <person name="Matthews C."/>
            <person name="McCusker W."/>
            <person name="McDonough S."/>
            <person name="Mehta T."/>
            <person name="Meldrim J."/>
            <person name="Meneus L."/>
            <person name="Mihai O."/>
            <person name="Mihalev A."/>
            <person name="Mihova T."/>
            <person name="Mittelman R."/>
            <person name="Mlenga V."/>
            <person name="Montmayeur A."/>
            <person name="Mulrain L."/>
            <person name="Navidi A."/>
            <person name="Naylor J."/>
            <person name="Negash T."/>
            <person name="Nguyen T."/>
            <person name="Nguyen N."/>
            <person name="Nicol R."/>
            <person name="Norbu C."/>
            <person name="Norbu N."/>
            <person name="Novod N."/>
            <person name="O'Neill B."/>
            <person name="Osman S."/>
            <person name="Markiewicz E."/>
            <person name="Oyono O.L."/>
            <person name="Patti C."/>
            <person name="Phunkhang P."/>
            <person name="Pierre F."/>
            <person name="Priest M."/>
            <person name="Raghuraman S."/>
            <person name="Rege F."/>
            <person name="Reyes R."/>
            <person name="Rise C."/>
            <person name="Rogov P."/>
            <person name="Ross K."/>
            <person name="Ryan E."/>
            <person name="Settipalli S."/>
            <person name="Shea T."/>
            <person name="Sherpa N."/>
            <person name="Shi L."/>
            <person name="Shih D."/>
            <person name="Sparrow T."/>
            <person name="Spaulding J."/>
            <person name="Stalker J."/>
            <person name="Stange-Thomann N."/>
            <person name="Stavropoulos S."/>
            <person name="Stone C."/>
            <person name="Strader C."/>
            <person name="Tesfaye S."/>
            <person name="Thomson T."/>
            <person name="Thoulutsang Y."/>
            <person name="Thoulutsang D."/>
            <person name="Topham K."/>
            <person name="Topping I."/>
            <person name="Tsamla T."/>
            <person name="Vassiliev H."/>
            <person name="Vo A."/>
            <person name="Wangchuk T."/>
            <person name="Wangdi T."/>
            <person name="Weiand M."/>
            <person name="Wilkinson J."/>
            <person name="Wilson A."/>
            <person name="Yadav S."/>
            <person name="Young G."/>
            <person name="Yu Q."/>
            <person name="Zembek L."/>
            <person name="Zhong D."/>
            <person name="Zimmer A."/>
            <person name="Zwirko Z."/>
            <person name="Jaffe D.B."/>
            <person name="Alvarez P."/>
            <person name="Brockman W."/>
            <person name="Butler J."/>
            <person name="Chin C."/>
            <person name="Gnerre S."/>
            <person name="Grabherr M."/>
            <person name="Kleber M."/>
            <person name="Mauceli E."/>
            <person name="MacCallum I."/>
        </authorList>
    </citation>
    <scope>NUCLEOTIDE SEQUENCE [LARGE SCALE GENOMIC DNA]</scope>
    <source>
        <strain evidence="2">white501</strain>
    </source>
</reference>
<keyword evidence="2" id="KW-1185">Reference proteome</keyword>
<dbReference type="EMBL" id="CM000364">
    <property type="protein sequence ID" value="EDX13550.1"/>
    <property type="molecule type" value="Genomic_DNA"/>
</dbReference>